<dbReference type="Gene3D" id="3.30.830.10">
    <property type="entry name" value="Metalloenzyme, LuxS/M16 peptidase-like"/>
    <property type="match status" value="4"/>
</dbReference>
<dbReference type="PANTHER" id="PTHR43690:SF17">
    <property type="entry name" value="PROTEIN YHJJ"/>
    <property type="match status" value="1"/>
</dbReference>
<gene>
    <name evidence="12" type="ORF">PsB1_0005</name>
</gene>
<evidence type="ECO:0000313" key="12">
    <source>
        <dbReference type="EMBL" id="GIU65851.1"/>
    </source>
</evidence>
<dbReference type="InterPro" id="IPR050626">
    <property type="entry name" value="Peptidase_M16"/>
</dbReference>
<evidence type="ECO:0000259" key="10">
    <source>
        <dbReference type="Pfam" id="PF00675"/>
    </source>
</evidence>
<name>A0ABQ4PS41_9PROT</name>
<evidence type="ECO:0000313" key="13">
    <source>
        <dbReference type="Proteomes" id="UP001161064"/>
    </source>
</evidence>
<dbReference type="SUPFAM" id="SSF63411">
    <property type="entry name" value="LuxS/MPP-like metallohydrolase"/>
    <property type="match status" value="3"/>
</dbReference>
<comment type="caution">
    <text evidence="12">The sequence shown here is derived from an EMBL/GenBank/DDBJ whole genome shotgun (WGS) entry which is preliminary data.</text>
</comment>
<dbReference type="Pfam" id="PF00675">
    <property type="entry name" value="Peptidase_M16"/>
    <property type="match status" value="1"/>
</dbReference>
<keyword evidence="4" id="KW-0479">Metal-binding</keyword>
<feature type="domain" description="Peptidase M16 N-terminal" evidence="10">
    <location>
        <begin position="64"/>
        <end position="183"/>
    </location>
</feature>
<evidence type="ECO:0000256" key="5">
    <source>
        <dbReference type="ARBA" id="ARBA00022801"/>
    </source>
</evidence>
<sequence>MFWSAALFSLVVAFVPQLCHSQGLPIASTPKDAVWPWDGSDLKPDPTIVYGVLPNGMRYAIRVNKLPEKQVALRLRLDAGSKYERDDQRGFAHMIEHMAFNGSTNIPEGELTKTMERLGSSFGSHVNAHVNYNETMYKLDLPSADGGRLDKALSIFRETADRLLLKEEAIKREIGVVISELNDGEGPARRISRQINAFYFPNDRETLREPIGLRASVEGANSTKLREFYETWYRPERAILVISGDVDVEATKAMIAAKFSDWKAKTKTAPPAPDNGSWTVTPARALVLVEPEQPVVAIVNLVRPDETDYGELDTSERRAWWRLQSVAENVFSRRLASLQLVDNPPTTAVFFNTTKRKNGWVATLAVVPRDGDWKAGLKAVSQELRQALATGFTAEEIAEAIKDRRLGLERAIIQEPTRRTTGLVSSIVSDLGTDDVPTSPVDEKALFDLAIPDITPQAVHEAFSWWWRGVEPGITLITKQPIAEGETAVLSAWQSAMSGALEKREVKQKVEFKPLIPGPPGKMAKVEDLIHPKAKIVTFENGVRLIFHKTNYTKDRAFVRVIINAGFLVFPYRDVAWPMFAGASWSGDGIKDLTLDQAISVFAGRSTSLAGVSLGSTTLDITASPAAADLPEQVQLMLSQLIEPRMGPRPALLIREMLSSTWDSARLTAGDWFSFNSATFFETGHPMYDAPNLARILASDDAQGKSWLTRLQREGTIHIVVVGDVDFDPVVDAVAKTFGALPTRPGLKLDVAQLSTIRSVPTGQAARVLTHKGPAEQAIVHISWRTPGYVDRDRAEKMGALAAIMQLRLTDKVREASGKSYSPDGGWVATLYADLGRFYAQANVEPDQVKPIAAVIDRIAADLVRDGVSADELNRVIAPAVEAQGRARQNNGYWSSMLSELNTPKLPGSPSGYGLDREASTETRLKAITLKQLHEIAKRYLVPQNSIRIEVLPEKALPPKANAPKPKP</sequence>
<dbReference type="Pfam" id="PF05193">
    <property type="entry name" value="Peptidase_M16_C"/>
    <property type="match status" value="2"/>
</dbReference>
<proteinExistence type="inferred from homology"/>
<comment type="similarity">
    <text evidence="2 8">Belongs to the peptidase M16 family.</text>
</comment>
<accession>A0ABQ4PS41</accession>
<dbReference type="InterPro" id="IPR001431">
    <property type="entry name" value="Pept_M16_Zn_BS"/>
</dbReference>
<evidence type="ECO:0000259" key="11">
    <source>
        <dbReference type="Pfam" id="PF05193"/>
    </source>
</evidence>
<evidence type="ECO:0000256" key="2">
    <source>
        <dbReference type="ARBA" id="ARBA00007261"/>
    </source>
</evidence>
<evidence type="ECO:0000256" key="9">
    <source>
        <dbReference type="SAM" id="SignalP"/>
    </source>
</evidence>
<keyword evidence="13" id="KW-1185">Reference proteome</keyword>
<feature type="chain" id="PRO_5045866872" evidence="9">
    <location>
        <begin position="22"/>
        <end position="968"/>
    </location>
</feature>
<keyword evidence="7" id="KW-0482">Metalloprotease</keyword>
<feature type="domain" description="Peptidase M16 C-terminal" evidence="11">
    <location>
        <begin position="222"/>
        <end position="402"/>
    </location>
</feature>
<dbReference type="InterPro" id="IPR011765">
    <property type="entry name" value="Pept_M16_N"/>
</dbReference>
<evidence type="ECO:0000256" key="3">
    <source>
        <dbReference type="ARBA" id="ARBA00022670"/>
    </source>
</evidence>
<dbReference type="PROSITE" id="PS00143">
    <property type="entry name" value="INSULINASE"/>
    <property type="match status" value="1"/>
</dbReference>
<evidence type="ECO:0000256" key="1">
    <source>
        <dbReference type="ARBA" id="ARBA00001947"/>
    </source>
</evidence>
<reference evidence="12" key="2">
    <citation type="journal article" date="2023" name="ISME Commun">
        <title>Characterization of a bloom-associated alphaproteobacterial lineage, 'Candidatus Phycosocius': insights into freshwater algal-bacterial interactions.</title>
        <authorList>
            <person name="Tanabe Y."/>
            <person name="Yamaguchi H."/>
            <person name="Yoshida M."/>
            <person name="Kai A."/>
            <person name="Okazaki Y."/>
        </authorList>
    </citation>
    <scope>NUCLEOTIDE SEQUENCE</scope>
    <source>
        <strain evidence="12">BOTRYCO-1</strain>
    </source>
</reference>
<evidence type="ECO:0000256" key="7">
    <source>
        <dbReference type="ARBA" id="ARBA00023049"/>
    </source>
</evidence>
<keyword evidence="3" id="KW-0645">Protease</keyword>
<dbReference type="EMBL" id="BPFZ01000001">
    <property type="protein sequence ID" value="GIU65851.1"/>
    <property type="molecule type" value="Genomic_DNA"/>
</dbReference>
<dbReference type="Proteomes" id="UP001161064">
    <property type="component" value="Unassembled WGS sequence"/>
</dbReference>
<dbReference type="PANTHER" id="PTHR43690">
    <property type="entry name" value="NARDILYSIN"/>
    <property type="match status" value="1"/>
</dbReference>
<comment type="cofactor">
    <cofactor evidence="1">
        <name>Zn(2+)</name>
        <dbReference type="ChEBI" id="CHEBI:29105"/>
    </cofactor>
</comment>
<evidence type="ECO:0000256" key="4">
    <source>
        <dbReference type="ARBA" id="ARBA00022723"/>
    </source>
</evidence>
<feature type="domain" description="Peptidase M16 C-terminal" evidence="11">
    <location>
        <begin position="717"/>
        <end position="877"/>
    </location>
</feature>
<dbReference type="InterPro" id="IPR011249">
    <property type="entry name" value="Metalloenz_LuxS/M16"/>
</dbReference>
<keyword evidence="9" id="KW-0732">Signal</keyword>
<reference evidence="12" key="1">
    <citation type="submission" date="2021-05" db="EMBL/GenBank/DDBJ databases">
        <authorList>
            <person name="Tanabe Y."/>
        </authorList>
    </citation>
    <scope>NUCLEOTIDE SEQUENCE</scope>
    <source>
        <strain evidence="12">BOTRYCO-1</strain>
    </source>
</reference>
<evidence type="ECO:0000256" key="6">
    <source>
        <dbReference type="ARBA" id="ARBA00022833"/>
    </source>
</evidence>
<keyword evidence="5" id="KW-0378">Hydrolase</keyword>
<evidence type="ECO:0000256" key="8">
    <source>
        <dbReference type="RuleBase" id="RU004447"/>
    </source>
</evidence>
<protein>
    <submittedName>
        <fullName evidence="12">Peptidase M16</fullName>
    </submittedName>
</protein>
<keyword evidence="6" id="KW-0862">Zinc</keyword>
<organism evidence="12 13">
    <name type="scientific">Candidatus Phycosocius spiralis</name>
    <dbReference type="NCBI Taxonomy" id="2815099"/>
    <lineage>
        <taxon>Bacteria</taxon>
        <taxon>Pseudomonadati</taxon>
        <taxon>Pseudomonadota</taxon>
        <taxon>Alphaproteobacteria</taxon>
        <taxon>Caulobacterales</taxon>
        <taxon>Caulobacterales incertae sedis</taxon>
        <taxon>Candidatus Phycosocius</taxon>
    </lineage>
</organism>
<dbReference type="InterPro" id="IPR007863">
    <property type="entry name" value="Peptidase_M16_C"/>
</dbReference>
<feature type="signal peptide" evidence="9">
    <location>
        <begin position="1"/>
        <end position="21"/>
    </location>
</feature>